<dbReference type="AlphaFoldDB" id="A0A2M3ZLX6"/>
<accession>A0A2M3ZLX6</accession>
<organism evidence="1">
    <name type="scientific">Anopheles braziliensis</name>
    <dbReference type="NCBI Taxonomy" id="58242"/>
    <lineage>
        <taxon>Eukaryota</taxon>
        <taxon>Metazoa</taxon>
        <taxon>Ecdysozoa</taxon>
        <taxon>Arthropoda</taxon>
        <taxon>Hexapoda</taxon>
        <taxon>Insecta</taxon>
        <taxon>Pterygota</taxon>
        <taxon>Neoptera</taxon>
        <taxon>Endopterygota</taxon>
        <taxon>Diptera</taxon>
        <taxon>Nematocera</taxon>
        <taxon>Culicoidea</taxon>
        <taxon>Culicidae</taxon>
        <taxon>Anophelinae</taxon>
        <taxon>Anopheles</taxon>
    </lineage>
</organism>
<sequence>MYTTFVTRILSLSIRFSASIPLPWSSYSSYNRCSVSIPTLHTLLLLLFPHDPILFPFYRRFSIGAPSVFPVLYSGRIIIIYKKRLGLAHGAQPCAYFSIVQRWTLSSVPSSWSVFH</sequence>
<protein>
    <submittedName>
        <fullName evidence="1">Uncharacterized protein</fullName>
    </submittedName>
</protein>
<reference evidence="1" key="1">
    <citation type="submission" date="2018-01" db="EMBL/GenBank/DDBJ databases">
        <title>An insight into the sialome of Amazonian anophelines.</title>
        <authorList>
            <person name="Ribeiro J.M."/>
            <person name="Scarpassa V."/>
            <person name="Calvo E."/>
        </authorList>
    </citation>
    <scope>NUCLEOTIDE SEQUENCE</scope>
    <source>
        <tissue evidence="1">Salivary glands</tissue>
    </source>
</reference>
<dbReference type="EMBL" id="GGFM01008751">
    <property type="protein sequence ID" value="MBW29502.1"/>
    <property type="molecule type" value="Transcribed_RNA"/>
</dbReference>
<name>A0A2M3ZLX6_9DIPT</name>
<evidence type="ECO:0000313" key="1">
    <source>
        <dbReference type="EMBL" id="MBW29502.1"/>
    </source>
</evidence>
<proteinExistence type="predicted"/>